<sequence length="90" mass="10046">MSHLFFRSRNLLLLLPPYRGKTNYLKNCITSHPDHPTSRHRQKGHSMGSGSNSGVSQCQEPAKGHVRSQSDRVILLLMAQLVNGPALPWS</sequence>
<name>A0A2M4C9U0_9DIPT</name>
<evidence type="ECO:0000313" key="2">
    <source>
        <dbReference type="EMBL" id="MBW62093.1"/>
    </source>
</evidence>
<protein>
    <submittedName>
        <fullName evidence="2">Putative secreted protein</fullName>
    </submittedName>
</protein>
<dbReference type="AlphaFoldDB" id="A0A2M4C9U0"/>
<dbReference type="EMBL" id="GGFJ01012952">
    <property type="protein sequence ID" value="MBW62093.1"/>
    <property type="molecule type" value="Transcribed_RNA"/>
</dbReference>
<feature type="region of interest" description="Disordered" evidence="1">
    <location>
        <begin position="29"/>
        <end position="64"/>
    </location>
</feature>
<accession>A0A2M4C9U0</accession>
<evidence type="ECO:0000256" key="1">
    <source>
        <dbReference type="SAM" id="MobiDB-lite"/>
    </source>
</evidence>
<proteinExistence type="predicted"/>
<organism evidence="2">
    <name type="scientific">Anopheles marajoara</name>
    <dbReference type="NCBI Taxonomy" id="58244"/>
    <lineage>
        <taxon>Eukaryota</taxon>
        <taxon>Metazoa</taxon>
        <taxon>Ecdysozoa</taxon>
        <taxon>Arthropoda</taxon>
        <taxon>Hexapoda</taxon>
        <taxon>Insecta</taxon>
        <taxon>Pterygota</taxon>
        <taxon>Neoptera</taxon>
        <taxon>Endopterygota</taxon>
        <taxon>Diptera</taxon>
        <taxon>Nematocera</taxon>
        <taxon>Culicoidea</taxon>
        <taxon>Culicidae</taxon>
        <taxon>Anophelinae</taxon>
        <taxon>Anopheles</taxon>
    </lineage>
</organism>
<feature type="compositionally biased region" description="Polar residues" evidence="1">
    <location>
        <begin position="48"/>
        <end position="59"/>
    </location>
</feature>
<reference evidence="2" key="1">
    <citation type="submission" date="2018-01" db="EMBL/GenBank/DDBJ databases">
        <title>An insight into the sialome of Amazonian anophelines.</title>
        <authorList>
            <person name="Ribeiro J.M."/>
            <person name="Scarpassa V."/>
            <person name="Calvo E."/>
        </authorList>
    </citation>
    <scope>NUCLEOTIDE SEQUENCE</scope>
    <source>
        <tissue evidence="2">Salivary glands</tissue>
    </source>
</reference>